<sequence>MRTFLFAAALVLALLTAGYGLFKPAPAIRNTQPIGESIVCFGDSLTYGTGAGEGMDYPSQLAALLGMPVINKGIPGDTTSRALARLDRDVLALSPRIVFLTLGGNDLKNGVSKATAFRNLEEIVTRIQENGALVVIGAIDLPLFGRGFGDAYRALCEETGAILVPDIYAGIMGNPGMMSDQIHPNDKGYAAMARHFYHAVKPYVQ</sequence>
<dbReference type="Gene3D" id="3.40.50.1110">
    <property type="entry name" value="SGNH hydrolase"/>
    <property type="match status" value="1"/>
</dbReference>
<accession>A0A653A0E2</accession>
<feature type="domain" description="SGNH hydrolase-type esterase" evidence="1">
    <location>
        <begin position="40"/>
        <end position="191"/>
    </location>
</feature>
<organism evidence="2">
    <name type="scientific">Uncultured Desulfatiglans sp</name>
    <dbReference type="NCBI Taxonomy" id="1748965"/>
    <lineage>
        <taxon>Bacteria</taxon>
        <taxon>Pseudomonadati</taxon>
        <taxon>Thermodesulfobacteriota</taxon>
        <taxon>Desulfobacteria</taxon>
        <taxon>Desulfatiglandales</taxon>
        <taxon>Desulfatiglandaceae</taxon>
        <taxon>Desulfatiglans</taxon>
        <taxon>environmental samples</taxon>
    </lineage>
</organism>
<proteinExistence type="predicted"/>
<dbReference type="GO" id="GO:0004622">
    <property type="term" value="F:phosphatidylcholine lysophospholipase activity"/>
    <property type="evidence" value="ECO:0007669"/>
    <property type="project" value="TreeGrafter"/>
</dbReference>
<dbReference type="InterPro" id="IPR036514">
    <property type="entry name" value="SGNH_hydro_sf"/>
</dbReference>
<dbReference type="InterPro" id="IPR013830">
    <property type="entry name" value="SGNH_hydro"/>
</dbReference>
<evidence type="ECO:0000313" key="2">
    <source>
        <dbReference type="EMBL" id="VBB41398.1"/>
    </source>
</evidence>
<dbReference type="EMBL" id="UPXX01000001">
    <property type="protein sequence ID" value="VBB41398.1"/>
    <property type="molecule type" value="Genomic_DNA"/>
</dbReference>
<dbReference type="AlphaFoldDB" id="A0A653A0E2"/>
<reference evidence="2" key="1">
    <citation type="submission" date="2018-07" db="EMBL/GenBank/DDBJ databases">
        <authorList>
            <consortium name="Genoscope - CEA"/>
            <person name="William W."/>
        </authorList>
    </citation>
    <scope>NUCLEOTIDE SEQUENCE</scope>
    <source>
        <strain evidence="2">IK1</strain>
    </source>
</reference>
<dbReference type="SUPFAM" id="SSF52266">
    <property type="entry name" value="SGNH hydrolase"/>
    <property type="match status" value="1"/>
</dbReference>
<dbReference type="Pfam" id="PF13472">
    <property type="entry name" value="Lipase_GDSL_2"/>
    <property type="match status" value="1"/>
</dbReference>
<dbReference type="PANTHER" id="PTHR30383">
    <property type="entry name" value="THIOESTERASE 1/PROTEASE 1/LYSOPHOSPHOLIPASE L1"/>
    <property type="match status" value="1"/>
</dbReference>
<name>A0A653A0E2_UNCDX</name>
<evidence type="ECO:0000259" key="1">
    <source>
        <dbReference type="Pfam" id="PF13472"/>
    </source>
</evidence>
<dbReference type="InterPro" id="IPR051532">
    <property type="entry name" value="Ester_Hydrolysis_Enzymes"/>
</dbReference>
<protein>
    <submittedName>
        <fullName evidence="2">Lipolytic enzyme, G-D-S-L family</fullName>
    </submittedName>
</protein>
<dbReference type="PANTHER" id="PTHR30383:SF5">
    <property type="entry name" value="SGNH HYDROLASE-TYPE ESTERASE DOMAIN-CONTAINING PROTEIN"/>
    <property type="match status" value="1"/>
</dbReference>
<gene>
    <name evidence="2" type="ORF">TRIP_B10126</name>
</gene>